<organism evidence="1 2">
    <name type="scientific">Deinococcus koreensis</name>
    <dbReference type="NCBI Taxonomy" id="2054903"/>
    <lineage>
        <taxon>Bacteria</taxon>
        <taxon>Thermotogati</taxon>
        <taxon>Deinococcota</taxon>
        <taxon>Deinococci</taxon>
        <taxon>Deinococcales</taxon>
        <taxon>Deinococcaceae</taxon>
        <taxon>Deinococcus</taxon>
    </lineage>
</organism>
<keyword evidence="2" id="KW-1185">Reference proteome</keyword>
<comment type="caution">
    <text evidence="1">The sequence shown here is derived from an EMBL/GenBank/DDBJ whole genome shotgun (WGS) entry which is preliminary data.</text>
</comment>
<dbReference type="EMBL" id="PPPD01000001">
    <property type="protein sequence ID" value="PNY82745.1"/>
    <property type="molecule type" value="Genomic_DNA"/>
</dbReference>
<reference evidence="1 2" key="1">
    <citation type="submission" date="2018-01" db="EMBL/GenBank/DDBJ databases">
        <title>Deinococcus koreensis sp. nov., a radiation-resistant bacterium isolated from river water.</title>
        <authorList>
            <person name="Choi A."/>
        </authorList>
    </citation>
    <scope>NUCLEOTIDE SEQUENCE [LARGE SCALE GENOMIC DNA]</scope>
    <source>
        <strain evidence="1 2">SJW1-2</strain>
    </source>
</reference>
<protein>
    <submittedName>
        <fullName evidence="1">Uncharacterized protein</fullName>
    </submittedName>
</protein>
<accession>A0A2K3V1U6</accession>
<evidence type="ECO:0000313" key="1">
    <source>
        <dbReference type="EMBL" id="PNY82745.1"/>
    </source>
</evidence>
<dbReference type="OrthoDB" id="70673at2"/>
<gene>
    <name evidence="1" type="ORF">CVO96_16535</name>
</gene>
<dbReference type="Proteomes" id="UP000236379">
    <property type="component" value="Unassembled WGS sequence"/>
</dbReference>
<proteinExistence type="predicted"/>
<dbReference type="RefSeq" id="WP_103313178.1">
    <property type="nucleotide sequence ID" value="NZ_PPPD01000001.1"/>
</dbReference>
<sequence length="219" mass="24555">MTLHPATQRAQLQFLFREVPVVTTVQLHRLGLLRAAGSLTLPERTRDCVTRVTQQRSVTRLSFVALKASTLQRPAQVLQHLAGVAEARLQLGELAPGERFSLIATRGRPSGNQPDAELLLGGPSGYQDQALEFDAGYPKLRVDEKLRAFAEQGYTGILWATSVHGRVETLFQRMRDLRAAGELPGVERCQVTFVDFWTAHRDPYGHRPRCHKPFVRSSY</sequence>
<dbReference type="AlphaFoldDB" id="A0A2K3V1U6"/>
<name>A0A2K3V1U6_9DEIO</name>
<evidence type="ECO:0000313" key="2">
    <source>
        <dbReference type="Proteomes" id="UP000236379"/>
    </source>
</evidence>